<dbReference type="InterPro" id="IPR001675">
    <property type="entry name" value="Glyco_trans_29"/>
</dbReference>
<evidence type="ECO:0000256" key="6">
    <source>
        <dbReference type="ARBA" id="ARBA00022968"/>
    </source>
</evidence>
<evidence type="ECO:0000256" key="4">
    <source>
        <dbReference type="ARBA" id="ARBA00022679"/>
    </source>
</evidence>
<dbReference type="PANTHER" id="PTHR11987:SF36">
    <property type="entry name" value="SIA-ALPHA-2,3-GAL-BETA-1,4-GLCNAC-R:ALPHA 2,8-SIALYLTRANSFERASE"/>
    <property type="match status" value="1"/>
</dbReference>
<name>A0AB34JRC1_PRYPA</name>
<comment type="similarity">
    <text evidence="2">Belongs to the glycosyltransferase 29 family.</text>
</comment>
<comment type="caution">
    <text evidence="11">The sequence shown here is derived from an EMBL/GenBank/DDBJ whole genome shotgun (WGS) entry which is preliminary data.</text>
</comment>
<dbReference type="Gene3D" id="3.90.1480.20">
    <property type="entry name" value="Glycosyl transferase family 29"/>
    <property type="match status" value="1"/>
</dbReference>
<keyword evidence="12" id="KW-1185">Reference proteome</keyword>
<evidence type="ECO:0000256" key="5">
    <source>
        <dbReference type="ARBA" id="ARBA00022692"/>
    </source>
</evidence>
<evidence type="ECO:0000256" key="7">
    <source>
        <dbReference type="ARBA" id="ARBA00022989"/>
    </source>
</evidence>
<keyword evidence="9" id="KW-0472">Membrane</keyword>
<evidence type="ECO:0000313" key="11">
    <source>
        <dbReference type="EMBL" id="KAL1524120.1"/>
    </source>
</evidence>
<gene>
    <name evidence="11" type="ORF">AB1Y20_019029</name>
</gene>
<reference evidence="11 12" key="1">
    <citation type="journal article" date="2024" name="Science">
        <title>Giant polyketide synthase enzymes in the biosynthesis of giant marine polyether toxins.</title>
        <authorList>
            <person name="Fallon T.R."/>
            <person name="Shende V.V."/>
            <person name="Wierzbicki I.H."/>
            <person name="Pendleton A.L."/>
            <person name="Watervoot N.F."/>
            <person name="Auber R.P."/>
            <person name="Gonzalez D.J."/>
            <person name="Wisecaver J.H."/>
            <person name="Moore B.S."/>
        </authorList>
    </citation>
    <scope>NUCLEOTIDE SEQUENCE [LARGE SCALE GENOMIC DNA]</scope>
    <source>
        <strain evidence="11 12">12B1</strain>
    </source>
</reference>
<dbReference type="GO" id="GO:0008373">
    <property type="term" value="F:sialyltransferase activity"/>
    <property type="evidence" value="ECO:0007669"/>
    <property type="project" value="InterPro"/>
</dbReference>
<protein>
    <submittedName>
        <fullName evidence="11">Uncharacterized protein</fullName>
    </submittedName>
</protein>
<dbReference type="GO" id="GO:0000139">
    <property type="term" value="C:Golgi membrane"/>
    <property type="evidence" value="ECO:0007669"/>
    <property type="project" value="UniProtKB-SubCell"/>
</dbReference>
<evidence type="ECO:0000313" key="12">
    <source>
        <dbReference type="Proteomes" id="UP001515480"/>
    </source>
</evidence>
<comment type="subcellular location">
    <subcellularLocation>
        <location evidence="1">Golgi apparatus membrane</location>
        <topology evidence="1">Single-pass type II membrane protein</topology>
    </subcellularLocation>
</comment>
<dbReference type="EMBL" id="JBGBPQ010000005">
    <property type="protein sequence ID" value="KAL1524120.1"/>
    <property type="molecule type" value="Genomic_DNA"/>
</dbReference>
<dbReference type="PANTHER" id="PTHR11987">
    <property type="entry name" value="ALPHA-2,8-SIALYLTRANSFERASE"/>
    <property type="match status" value="1"/>
</dbReference>
<proteinExistence type="inferred from homology"/>
<keyword evidence="6" id="KW-0735">Signal-anchor</keyword>
<evidence type="ECO:0000256" key="3">
    <source>
        <dbReference type="ARBA" id="ARBA00022676"/>
    </source>
</evidence>
<dbReference type="AlphaFoldDB" id="A0AB34JRC1"/>
<keyword evidence="3" id="KW-0328">Glycosyltransferase</keyword>
<keyword evidence="10" id="KW-0325">Glycoprotein</keyword>
<evidence type="ECO:0000256" key="9">
    <source>
        <dbReference type="ARBA" id="ARBA00023136"/>
    </source>
</evidence>
<keyword evidence="4" id="KW-0808">Transferase</keyword>
<keyword evidence="7" id="KW-1133">Transmembrane helix</keyword>
<organism evidence="11 12">
    <name type="scientific">Prymnesium parvum</name>
    <name type="common">Toxic golden alga</name>
    <dbReference type="NCBI Taxonomy" id="97485"/>
    <lineage>
        <taxon>Eukaryota</taxon>
        <taxon>Haptista</taxon>
        <taxon>Haptophyta</taxon>
        <taxon>Prymnesiophyceae</taxon>
        <taxon>Prymnesiales</taxon>
        <taxon>Prymnesiaceae</taxon>
        <taxon>Prymnesium</taxon>
    </lineage>
</organism>
<evidence type="ECO:0000256" key="10">
    <source>
        <dbReference type="ARBA" id="ARBA00023180"/>
    </source>
</evidence>
<accession>A0AB34JRC1</accession>
<dbReference type="Proteomes" id="UP001515480">
    <property type="component" value="Unassembled WGS sequence"/>
</dbReference>
<keyword evidence="5" id="KW-0812">Transmembrane</keyword>
<evidence type="ECO:0000256" key="1">
    <source>
        <dbReference type="ARBA" id="ARBA00004323"/>
    </source>
</evidence>
<evidence type="ECO:0000256" key="8">
    <source>
        <dbReference type="ARBA" id="ARBA00023034"/>
    </source>
</evidence>
<dbReference type="Pfam" id="PF00777">
    <property type="entry name" value="Glyco_transf_29"/>
    <property type="match status" value="1"/>
</dbReference>
<dbReference type="InterPro" id="IPR050943">
    <property type="entry name" value="Glycosyltr_29_Sialyltrsf"/>
</dbReference>
<keyword evidence="8" id="KW-0333">Golgi apparatus</keyword>
<sequence>MATLLSAESNSSLAELLATPVRQGGLVMAPRWSHTQPNLSTLVRWRDAAPPWPSSRPRSCAVVGNSFSLLLRRDGAQIDAHEWVLRINNAPTPLAARSHLGLKTTLYVNTFPDVRPLNASSRRTDRTALPLVRGTPALYYCHVEYVSRCLANAPAADDGMQRFSPRFAAKVRDEVGIEWPKWPSSGAMAIAFALNQCETTHLYGFGDGGSKGCARYFAGSYRDCSSTGLQQQPEKCVVYGRGATRRKTGCVPMQRYLRRQHYYHDWEAEAAWVSAIKRRTDPAG</sequence>
<dbReference type="InterPro" id="IPR038578">
    <property type="entry name" value="GT29-like_sf"/>
</dbReference>
<evidence type="ECO:0000256" key="2">
    <source>
        <dbReference type="ARBA" id="ARBA00006003"/>
    </source>
</evidence>